<dbReference type="PANTHER" id="PTHR43037">
    <property type="entry name" value="UNNAMED PRODUCT-RELATED"/>
    <property type="match status" value="1"/>
</dbReference>
<comment type="caution">
    <text evidence="4">The sequence shown here is derived from an EMBL/GenBank/DDBJ whole genome shotgun (WGS) entry which is preliminary data.</text>
</comment>
<protein>
    <submittedName>
        <fullName evidence="4">Putative phage head-tail adaptor</fullName>
    </submittedName>
</protein>
<feature type="signal peptide" evidence="2">
    <location>
        <begin position="1"/>
        <end position="21"/>
    </location>
</feature>
<dbReference type="InterPro" id="IPR000801">
    <property type="entry name" value="Esterase-like"/>
</dbReference>
<dbReference type="Gene3D" id="3.40.50.1820">
    <property type="entry name" value="alpha/beta hydrolase"/>
    <property type="match status" value="1"/>
</dbReference>
<dbReference type="Pfam" id="PF00756">
    <property type="entry name" value="Esterase"/>
    <property type="match status" value="1"/>
</dbReference>
<evidence type="ECO:0000259" key="3">
    <source>
        <dbReference type="Pfam" id="PF18435"/>
    </source>
</evidence>
<dbReference type="PATRIC" id="fig|157687.3.peg.1421"/>
<dbReference type="InterPro" id="IPR029058">
    <property type="entry name" value="AB_hydrolase_fold"/>
</dbReference>
<proteinExistence type="predicted"/>
<dbReference type="InterPro" id="IPR041172">
    <property type="entry name" value="EstA_Ig-like_N"/>
</dbReference>
<evidence type="ECO:0000256" key="2">
    <source>
        <dbReference type="SAM" id="SignalP"/>
    </source>
</evidence>
<dbReference type="EMBL" id="LSDD01000102">
    <property type="protein sequence ID" value="KXB64356.1"/>
    <property type="molecule type" value="Genomic_DNA"/>
</dbReference>
<keyword evidence="5" id="KW-1185">Reference proteome</keyword>
<accession>A0A134A9G5</accession>
<organism evidence="4 5">
    <name type="scientific">Leptotrichia wadei</name>
    <dbReference type="NCBI Taxonomy" id="157687"/>
    <lineage>
        <taxon>Bacteria</taxon>
        <taxon>Fusobacteriati</taxon>
        <taxon>Fusobacteriota</taxon>
        <taxon>Fusobacteriia</taxon>
        <taxon>Fusobacteriales</taxon>
        <taxon>Leptotrichiaceae</taxon>
        <taxon>Leptotrichia</taxon>
    </lineage>
</organism>
<dbReference type="InterPro" id="IPR050955">
    <property type="entry name" value="Plant_Biomass_Hydrol_Est"/>
</dbReference>
<reference evidence="5" key="1">
    <citation type="submission" date="2016-01" db="EMBL/GenBank/DDBJ databases">
        <authorList>
            <person name="Mitreva M."/>
            <person name="Pepin K.H."/>
            <person name="Mihindukulasuriya K.A."/>
            <person name="Fulton R."/>
            <person name="Fronick C."/>
            <person name="O'Laughlin M."/>
            <person name="Miner T."/>
            <person name="Herter B."/>
            <person name="Rosa B.A."/>
            <person name="Cordes M."/>
            <person name="Tomlinson C."/>
            <person name="Wollam A."/>
            <person name="Palsikar V.B."/>
            <person name="Mardis E.R."/>
            <person name="Wilson R.K."/>
        </authorList>
    </citation>
    <scope>NUCLEOTIDE SEQUENCE [LARGE SCALE GENOMIC DNA]</scope>
    <source>
        <strain evidence="5">KA00185</strain>
    </source>
</reference>
<dbReference type="STRING" id="157687.HMPREF3180_01424"/>
<feature type="chain" id="PRO_5007461530" evidence="2">
    <location>
        <begin position="22"/>
        <end position="433"/>
    </location>
</feature>
<feature type="domain" description="Esterase Ig-like N-terminal" evidence="3">
    <location>
        <begin position="41"/>
        <end position="150"/>
    </location>
</feature>
<dbReference type="OrthoDB" id="108903at2"/>
<dbReference type="Pfam" id="PF18435">
    <property type="entry name" value="EstA_Ig_like"/>
    <property type="match status" value="1"/>
</dbReference>
<evidence type="ECO:0000313" key="5">
    <source>
        <dbReference type="Proteomes" id="UP000070483"/>
    </source>
</evidence>
<dbReference type="PANTHER" id="PTHR43037:SF1">
    <property type="entry name" value="BLL1128 PROTEIN"/>
    <property type="match status" value="1"/>
</dbReference>
<dbReference type="RefSeq" id="WP_060918108.1">
    <property type="nucleotide sequence ID" value="NZ_KQ960082.1"/>
</dbReference>
<evidence type="ECO:0000256" key="1">
    <source>
        <dbReference type="ARBA" id="ARBA00022729"/>
    </source>
</evidence>
<gene>
    <name evidence="4" type="ORF">HMPREF3180_01424</name>
</gene>
<keyword evidence="1 2" id="KW-0732">Signal</keyword>
<dbReference type="AlphaFoldDB" id="A0A134A9G5"/>
<dbReference type="SUPFAM" id="SSF53474">
    <property type="entry name" value="alpha/beta-Hydrolases"/>
    <property type="match status" value="1"/>
</dbReference>
<sequence>MKKILLFLTFFGMLISTCIISAETTTAFKTEKIKYPRGIRSVTSVTEVFGTGQQITHIILEFNEKVVNSQLTKNTFTVSDRTVEKIYSNTRPEKTDIVKDGRFVIIELNPKDSGASLRLEGNDEVGFQMKKATSKVTQKEDILFTNGKKLEKSIAILENNKIKNLIVENFKQFVYKDPKTGTTVKYNLYIPKNYDKNKKYPLVLFMHDAGVLSEDTKTTLLQGNGAISFATPEEQERHEAFVLAPQYSRKVVDDNGDITSDLDATVNLIKDYLISKYSIDEKKLYATGQSMGGMMAIVMNYKYPELFAASYLVACQWDPKEVSAMARNNLWITVSTGDAKAYPGMNAITSELIKRGATVAKDSWRADYTDAQFLEGARKVIAQKSNIKYTTLEKGTNPYLPKDANPGLEHSGTWKVAYSIPGIKDWMFLQSKQ</sequence>
<dbReference type="Gene3D" id="2.60.40.2180">
    <property type="match status" value="1"/>
</dbReference>
<name>A0A134A9G5_9FUSO</name>
<evidence type="ECO:0000313" key="4">
    <source>
        <dbReference type="EMBL" id="KXB64356.1"/>
    </source>
</evidence>
<dbReference type="Proteomes" id="UP000070483">
    <property type="component" value="Unassembled WGS sequence"/>
</dbReference>